<comment type="caution">
    <text evidence="1">The sequence shown here is derived from an EMBL/GenBank/DDBJ whole genome shotgun (WGS) entry which is preliminary data.</text>
</comment>
<evidence type="ECO:0000313" key="1">
    <source>
        <dbReference type="EMBL" id="GAF71596.1"/>
    </source>
</evidence>
<reference evidence="1" key="1">
    <citation type="journal article" date="2014" name="Front. Microbiol.">
        <title>High frequency of phylogenetically diverse reductive dehalogenase-homologous genes in deep subseafloor sedimentary metagenomes.</title>
        <authorList>
            <person name="Kawai M."/>
            <person name="Futagami T."/>
            <person name="Toyoda A."/>
            <person name="Takaki Y."/>
            <person name="Nishi S."/>
            <person name="Hori S."/>
            <person name="Arai W."/>
            <person name="Tsubouchi T."/>
            <person name="Morono Y."/>
            <person name="Uchiyama I."/>
            <person name="Ito T."/>
            <person name="Fujiyama A."/>
            <person name="Inagaki F."/>
            <person name="Takami H."/>
        </authorList>
    </citation>
    <scope>NUCLEOTIDE SEQUENCE</scope>
    <source>
        <strain evidence="1">Expedition CK06-06</strain>
    </source>
</reference>
<dbReference type="AlphaFoldDB" id="X0S8T9"/>
<dbReference type="EMBL" id="BARS01009221">
    <property type="protein sequence ID" value="GAF71596.1"/>
    <property type="molecule type" value="Genomic_DNA"/>
</dbReference>
<organism evidence="1">
    <name type="scientific">marine sediment metagenome</name>
    <dbReference type="NCBI Taxonomy" id="412755"/>
    <lineage>
        <taxon>unclassified sequences</taxon>
        <taxon>metagenomes</taxon>
        <taxon>ecological metagenomes</taxon>
    </lineage>
</organism>
<proteinExistence type="predicted"/>
<protein>
    <submittedName>
        <fullName evidence="1">Uncharacterized protein</fullName>
    </submittedName>
</protein>
<feature type="non-terminal residue" evidence="1">
    <location>
        <position position="159"/>
    </location>
</feature>
<accession>X0S8T9</accession>
<name>X0S8T9_9ZZZZ</name>
<gene>
    <name evidence="1" type="ORF">S01H1_17388</name>
</gene>
<sequence>MDVVTGATCPARRGPRQALGALTAAAALLLSVLPAGAAATRPATSAPATRPKLPPIVQVRTAAEALDYDEAEAIILADVEDRGGFDIAALYVLLRRAEMLPQGREVLEQADQPNLRNLWTRPGPYRGQLIRVSGRYAGRVTDLTQTASRTLRWPYPRPV</sequence>